<keyword evidence="1" id="KW-0472">Membrane</keyword>
<keyword evidence="1" id="KW-0812">Transmembrane</keyword>
<gene>
    <name evidence="2" type="ORF">AMECASPLE_030972</name>
</gene>
<reference evidence="2 3" key="1">
    <citation type="submission" date="2021-06" db="EMBL/GenBank/DDBJ databases">
        <authorList>
            <person name="Palmer J.M."/>
        </authorList>
    </citation>
    <scope>NUCLEOTIDE SEQUENCE [LARGE SCALE GENOMIC DNA]</scope>
    <source>
        <strain evidence="2 3">AS_MEX2019</strain>
        <tissue evidence="2">Muscle</tissue>
    </source>
</reference>
<keyword evidence="1" id="KW-1133">Transmembrane helix</keyword>
<feature type="transmembrane region" description="Helical" evidence="1">
    <location>
        <begin position="88"/>
        <end position="112"/>
    </location>
</feature>
<dbReference type="EMBL" id="JAHRIP010060205">
    <property type="protein sequence ID" value="MEQ2304793.1"/>
    <property type="molecule type" value="Genomic_DNA"/>
</dbReference>
<proteinExistence type="predicted"/>
<keyword evidence="3" id="KW-1185">Reference proteome</keyword>
<dbReference type="Proteomes" id="UP001469553">
    <property type="component" value="Unassembled WGS sequence"/>
</dbReference>
<sequence>ALISKLPRYFHYVPAEDNEITSAKWRSLSGFLWQAGLCEITLVDFMLLKVELAGLPEGVEIELRIFTRPWNDQKLSEWSVVQLKNASLMFYFSGFTVGCFITVEMCVLPQFLVHIN</sequence>
<protein>
    <submittedName>
        <fullName evidence="2">Uncharacterized protein</fullName>
    </submittedName>
</protein>
<name>A0ABV0ZEY0_9TELE</name>
<comment type="caution">
    <text evidence="2">The sequence shown here is derived from an EMBL/GenBank/DDBJ whole genome shotgun (WGS) entry which is preliminary data.</text>
</comment>
<evidence type="ECO:0000256" key="1">
    <source>
        <dbReference type="SAM" id="Phobius"/>
    </source>
</evidence>
<accession>A0ABV0ZEY0</accession>
<evidence type="ECO:0000313" key="3">
    <source>
        <dbReference type="Proteomes" id="UP001469553"/>
    </source>
</evidence>
<evidence type="ECO:0000313" key="2">
    <source>
        <dbReference type="EMBL" id="MEQ2304793.1"/>
    </source>
</evidence>
<organism evidence="2 3">
    <name type="scientific">Ameca splendens</name>
    <dbReference type="NCBI Taxonomy" id="208324"/>
    <lineage>
        <taxon>Eukaryota</taxon>
        <taxon>Metazoa</taxon>
        <taxon>Chordata</taxon>
        <taxon>Craniata</taxon>
        <taxon>Vertebrata</taxon>
        <taxon>Euteleostomi</taxon>
        <taxon>Actinopterygii</taxon>
        <taxon>Neopterygii</taxon>
        <taxon>Teleostei</taxon>
        <taxon>Neoteleostei</taxon>
        <taxon>Acanthomorphata</taxon>
        <taxon>Ovalentaria</taxon>
        <taxon>Atherinomorphae</taxon>
        <taxon>Cyprinodontiformes</taxon>
        <taxon>Goodeidae</taxon>
        <taxon>Ameca</taxon>
    </lineage>
</organism>
<feature type="non-terminal residue" evidence="2">
    <location>
        <position position="1"/>
    </location>
</feature>